<evidence type="ECO:0000313" key="3">
    <source>
        <dbReference type="Proteomes" id="UP000279275"/>
    </source>
</evidence>
<dbReference type="Proteomes" id="UP000279275">
    <property type="component" value="Unassembled WGS sequence"/>
</dbReference>
<keyword evidence="3" id="KW-1185">Reference proteome</keyword>
<evidence type="ECO:0000313" key="2">
    <source>
        <dbReference type="EMBL" id="RMI32810.1"/>
    </source>
</evidence>
<keyword evidence="1" id="KW-0732">Signal</keyword>
<feature type="signal peptide" evidence="1">
    <location>
        <begin position="1"/>
        <end position="24"/>
    </location>
</feature>
<name>A0A3M2L7W6_9NOCA</name>
<accession>A0A3M2L7W6</accession>
<gene>
    <name evidence="2" type="ORF">EBN03_12825</name>
</gene>
<dbReference type="EMBL" id="RFFH01000004">
    <property type="protein sequence ID" value="RMI32810.1"/>
    <property type="molecule type" value="Genomic_DNA"/>
</dbReference>
<reference evidence="2 3" key="1">
    <citation type="submission" date="2018-10" db="EMBL/GenBank/DDBJ databases">
        <title>Isolation from cow dung.</title>
        <authorList>
            <person name="Ling L."/>
        </authorList>
    </citation>
    <scope>NUCLEOTIDE SEQUENCE [LARGE SCALE GENOMIC DNA]</scope>
    <source>
        <strain evidence="2 3">NEAU-LL90</strain>
    </source>
</reference>
<evidence type="ECO:0008006" key="4">
    <source>
        <dbReference type="Google" id="ProtNLM"/>
    </source>
</evidence>
<feature type="chain" id="PRO_5018058647" description="DUF732 domain-containing protein" evidence="1">
    <location>
        <begin position="25"/>
        <end position="243"/>
    </location>
</feature>
<dbReference type="AlphaFoldDB" id="A0A3M2L7W6"/>
<organism evidence="2 3">
    <name type="scientific">Nocardia stercoris</name>
    <dbReference type="NCBI Taxonomy" id="2483361"/>
    <lineage>
        <taxon>Bacteria</taxon>
        <taxon>Bacillati</taxon>
        <taxon>Actinomycetota</taxon>
        <taxon>Actinomycetes</taxon>
        <taxon>Mycobacteriales</taxon>
        <taxon>Nocardiaceae</taxon>
        <taxon>Nocardia</taxon>
    </lineage>
</organism>
<protein>
    <recommendedName>
        <fullName evidence="4">DUF732 domain-containing protein</fullName>
    </recommendedName>
</protein>
<dbReference type="RefSeq" id="WP_122188195.1">
    <property type="nucleotide sequence ID" value="NZ_RFFH01000004.1"/>
</dbReference>
<proteinExistence type="predicted"/>
<comment type="caution">
    <text evidence="2">The sequence shown here is derived from an EMBL/GenBank/DDBJ whole genome shotgun (WGS) entry which is preliminary data.</text>
</comment>
<sequence length="243" mass="24542">MQSLVAGVCAGVAAIVLSAAPGQADTVPAHVAPEHQGWVQISTVAGGYVDVLISGRGMGRGDDRNHPRSCSVQIGTTARLVALDGDGNGSQRLGPFGNGTYTVSGRCGDDRHANATDLLAAPLDITIDGRGAATGTGGAVPIARGVPTVTQTLSQYCNVTADVVNEAGLVGYLGTPASGATASLGALTASSALRSMCLDLATQIGDKASAGNCRRVADAVYAYLTNLYPDCPLRPYLPPPCFT</sequence>
<evidence type="ECO:0000256" key="1">
    <source>
        <dbReference type="SAM" id="SignalP"/>
    </source>
</evidence>